<dbReference type="AlphaFoldDB" id="A0A382TRC1"/>
<sequence>MAYSFQKKYDCEMYSIIDITNSTKKFFETQKLVNFKKIWFLHDQYEYGKTKPDIEYLKNFEKKYNIDLWKL</sequence>
<evidence type="ECO:0000313" key="1">
    <source>
        <dbReference type="EMBL" id="SVD24295.1"/>
    </source>
</evidence>
<feature type="non-terminal residue" evidence="1">
    <location>
        <position position="1"/>
    </location>
</feature>
<reference evidence="1" key="1">
    <citation type="submission" date="2018-05" db="EMBL/GenBank/DDBJ databases">
        <authorList>
            <person name="Lanie J.A."/>
            <person name="Ng W.-L."/>
            <person name="Kazmierczak K.M."/>
            <person name="Andrzejewski T.M."/>
            <person name="Davidsen T.M."/>
            <person name="Wayne K.J."/>
            <person name="Tettelin H."/>
            <person name="Glass J.I."/>
            <person name="Rusch D."/>
            <person name="Podicherti R."/>
            <person name="Tsui H.-C.T."/>
            <person name="Winkler M.E."/>
        </authorList>
    </citation>
    <scope>NUCLEOTIDE SEQUENCE</scope>
</reference>
<gene>
    <name evidence="1" type="ORF">METZ01_LOCUS377149</name>
</gene>
<organism evidence="1">
    <name type="scientific">marine metagenome</name>
    <dbReference type="NCBI Taxonomy" id="408172"/>
    <lineage>
        <taxon>unclassified sequences</taxon>
        <taxon>metagenomes</taxon>
        <taxon>ecological metagenomes</taxon>
    </lineage>
</organism>
<accession>A0A382TRC1</accession>
<feature type="non-terminal residue" evidence="1">
    <location>
        <position position="71"/>
    </location>
</feature>
<proteinExistence type="predicted"/>
<name>A0A382TRC1_9ZZZZ</name>
<dbReference type="EMBL" id="UINC01138389">
    <property type="protein sequence ID" value="SVD24295.1"/>
    <property type="molecule type" value="Genomic_DNA"/>
</dbReference>
<protein>
    <submittedName>
        <fullName evidence="1">Uncharacterized protein</fullName>
    </submittedName>
</protein>